<proteinExistence type="predicted"/>
<dbReference type="Proteomes" id="UP000024635">
    <property type="component" value="Unassembled WGS sequence"/>
</dbReference>
<keyword evidence="2" id="KW-1185">Reference proteome</keyword>
<accession>A0A016WAV7</accession>
<dbReference type="OrthoDB" id="5875724at2759"/>
<protein>
    <submittedName>
        <fullName evidence="1">Uncharacterized protein</fullName>
    </submittedName>
</protein>
<name>A0A016WAV7_9BILA</name>
<sequence>MHRLFALIKRRTVKKKCSSTLLDYVGNKFFSANDKANALSDYFSNVFNSPSSSCPSLDTISHSDCPMPVIMYSEVLKHLKTTKGLFSITADGIPPFFLTFADYLCQPLTHICLILGKVPSIWKKAVIKPIPKA</sequence>
<gene>
    <name evidence="1" type="primary">Acey_s0930.g3088</name>
    <name evidence="1" type="ORF">Y032_0930g3088</name>
</gene>
<dbReference type="PANTHER" id="PTHR47510:SF3">
    <property type="entry name" value="ENDO_EXONUCLEASE_PHOSPHATASE DOMAIN-CONTAINING PROTEIN"/>
    <property type="match status" value="1"/>
</dbReference>
<organism evidence="1 2">
    <name type="scientific">Ancylostoma ceylanicum</name>
    <dbReference type="NCBI Taxonomy" id="53326"/>
    <lineage>
        <taxon>Eukaryota</taxon>
        <taxon>Metazoa</taxon>
        <taxon>Ecdysozoa</taxon>
        <taxon>Nematoda</taxon>
        <taxon>Chromadorea</taxon>
        <taxon>Rhabditida</taxon>
        <taxon>Rhabditina</taxon>
        <taxon>Rhabditomorpha</taxon>
        <taxon>Strongyloidea</taxon>
        <taxon>Ancylostomatidae</taxon>
        <taxon>Ancylostomatinae</taxon>
        <taxon>Ancylostoma</taxon>
    </lineage>
</organism>
<reference evidence="2" key="1">
    <citation type="journal article" date="2015" name="Nat. Genet.">
        <title>The genome and transcriptome of the zoonotic hookworm Ancylostoma ceylanicum identify infection-specific gene families.</title>
        <authorList>
            <person name="Schwarz E.M."/>
            <person name="Hu Y."/>
            <person name="Antoshechkin I."/>
            <person name="Miller M.M."/>
            <person name="Sternberg P.W."/>
            <person name="Aroian R.V."/>
        </authorList>
    </citation>
    <scope>NUCLEOTIDE SEQUENCE</scope>
    <source>
        <strain evidence="2">HY135</strain>
    </source>
</reference>
<dbReference type="PANTHER" id="PTHR47510">
    <property type="entry name" value="REVERSE TRANSCRIPTASE DOMAIN-CONTAINING PROTEIN"/>
    <property type="match status" value="1"/>
</dbReference>
<dbReference type="AlphaFoldDB" id="A0A016WAV7"/>
<evidence type="ECO:0000313" key="2">
    <source>
        <dbReference type="Proteomes" id="UP000024635"/>
    </source>
</evidence>
<evidence type="ECO:0000313" key="1">
    <source>
        <dbReference type="EMBL" id="EYC36123.1"/>
    </source>
</evidence>
<comment type="caution">
    <text evidence="1">The sequence shown here is derived from an EMBL/GenBank/DDBJ whole genome shotgun (WGS) entry which is preliminary data.</text>
</comment>
<dbReference type="EMBL" id="JARK01000530">
    <property type="protein sequence ID" value="EYC36123.1"/>
    <property type="molecule type" value="Genomic_DNA"/>
</dbReference>